<comment type="subcellular location">
    <subcellularLocation>
        <location evidence="1">Secreted</location>
    </subcellularLocation>
</comment>
<keyword evidence="10" id="KW-1133">Transmembrane helix</keyword>
<dbReference type="GO" id="GO:0005615">
    <property type="term" value="C:extracellular space"/>
    <property type="evidence" value="ECO:0007669"/>
    <property type="project" value="TreeGrafter"/>
</dbReference>
<dbReference type="AlphaFoldDB" id="A0A8C3BF54"/>
<keyword evidence="5" id="KW-0165">Cleavage on pair of basic residues</keyword>
<keyword evidence="10" id="KW-0812">Transmembrane</keyword>
<dbReference type="Pfam" id="PF06540">
    <property type="entry name" value="GMAP"/>
    <property type="match status" value="1"/>
</dbReference>
<keyword evidence="13" id="KW-1185">Reference proteome</keyword>
<dbReference type="Proteomes" id="UP000694556">
    <property type="component" value="Chromosome 5"/>
</dbReference>
<evidence type="ECO:0000256" key="7">
    <source>
        <dbReference type="ARBA" id="ARBA00022729"/>
    </source>
</evidence>
<evidence type="ECO:0000256" key="6">
    <source>
        <dbReference type="ARBA" id="ARBA00022702"/>
    </source>
</evidence>
<feature type="compositionally biased region" description="Basic and acidic residues" evidence="9">
    <location>
        <begin position="1"/>
        <end position="11"/>
    </location>
</feature>
<dbReference type="Pfam" id="PF01296">
    <property type="entry name" value="Galanin"/>
    <property type="match status" value="2"/>
</dbReference>
<evidence type="ECO:0000256" key="8">
    <source>
        <dbReference type="ARBA" id="ARBA00023320"/>
    </source>
</evidence>
<sequence>RTARSSRESKWKSPQQHPRPCEAAVEGGQAAQSRAPLPAPQPTQGCRNQSGLVRENDPGEAEGGGGRLLPPLPGEWPSAAAAPQPIKSGGDVGTGVQSLAVPCRALRAVPAPWGHALRAPPDHHVHPVVACQHPVKRCEQEVITPRLKMQRCASFLFLSFILCAALSETFGLVLSAKEKRGWTLNSAGYLLGPRRIDQLLLIKEMPMARGREDAPGAYAVDNHRSFSDKHGFTGKREIQPDEDIKAGNLGRPLADENIVRTVIEFLTYLHLKEVGALDNLPSPEETNQS</sequence>
<keyword evidence="6" id="KW-0372">Hormone</keyword>
<dbReference type="InterPro" id="IPR013068">
    <property type="entry name" value="GMAP"/>
</dbReference>
<proteinExistence type="inferred from homology"/>
<evidence type="ECO:0000313" key="12">
    <source>
        <dbReference type="Ensembl" id="ENSCMMP00000005469.1"/>
    </source>
</evidence>
<keyword evidence="4" id="KW-0964">Secreted</keyword>
<protein>
    <recommendedName>
        <fullName evidence="3">Galanin peptides</fullName>
    </recommendedName>
</protein>
<evidence type="ECO:0000256" key="9">
    <source>
        <dbReference type="SAM" id="MobiDB-lite"/>
    </source>
</evidence>
<keyword evidence="8" id="KW-0527">Neuropeptide</keyword>
<reference evidence="12" key="2">
    <citation type="submission" date="2025-08" db="UniProtKB">
        <authorList>
            <consortium name="Ensembl"/>
        </authorList>
    </citation>
    <scope>IDENTIFICATION</scope>
</reference>
<comment type="similarity">
    <text evidence="2">Belongs to the galanin family.</text>
</comment>
<dbReference type="GO" id="GO:0030141">
    <property type="term" value="C:secretory granule"/>
    <property type="evidence" value="ECO:0007669"/>
    <property type="project" value="TreeGrafter"/>
</dbReference>
<feature type="compositionally biased region" description="Polar residues" evidence="9">
    <location>
        <begin position="42"/>
        <end position="51"/>
    </location>
</feature>
<name>A0A8C3BF54_CAIMO</name>
<feature type="region of interest" description="Disordered" evidence="9">
    <location>
        <begin position="1"/>
        <end position="93"/>
    </location>
</feature>
<organism evidence="12 13">
    <name type="scientific">Cairina moschata</name>
    <name type="common">Muscovy duck</name>
    <dbReference type="NCBI Taxonomy" id="8855"/>
    <lineage>
        <taxon>Eukaryota</taxon>
        <taxon>Metazoa</taxon>
        <taxon>Chordata</taxon>
        <taxon>Craniata</taxon>
        <taxon>Vertebrata</taxon>
        <taxon>Euteleostomi</taxon>
        <taxon>Archelosauria</taxon>
        <taxon>Archosauria</taxon>
        <taxon>Dinosauria</taxon>
        <taxon>Saurischia</taxon>
        <taxon>Theropoda</taxon>
        <taxon>Coelurosauria</taxon>
        <taxon>Aves</taxon>
        <taxon>Neognathae</taxon>
        <taxon>Galloanserae</taxon>
        <taxon>Anseriformes</taxon>
        <taxon>Anatidae</taxon>
        <taxon>Anatinae</taxon>
        <taxon>Cairina</taxon>
    </lineage>
</organism>
<reference evidence="12" key="1">
    <citation type="submission" date="2018-09" db="EMBL/GenBank/DDBJ databases">
        <title>Common duck and Muscovy duck high density SNP chip.</title>
        <authorList>
            <person name="Vignal A."/>
            <person name="Thebault N."/>
            <person name="Warren W.C."/>
        </authorList>
    </citation>
    <scope>NUCLEOTIDE SEQUENCE [LARGE SCALE GENOMIC DNA]</scope>
</reference>
<evidence type="ECO:0000256" key="2">
    <source>
        <dbReference type="ARBA" id="ARBA00006871"/>
    </source>
</evidence>
<dbReference type="PANTHER" id="PTHR16839:SF1">
    <property type="entry name" value="GALANIN PEPTIDES"/>
    <property type="match status" value="1"/>
</dbReference>
<dbReference type="PANTHER" id="PTHR16839">
    <property type="entry name" value="GALANIN"/>
    <property type="match status" value="1"/>
</dbReference>
<keyword evidence="7" id="KW-0732">Signal</keyword>
<dbReference type="SMART" id="SM00071">
    <property type="entry name" value="Galanin"/>
    <property type="match status" value="1"/>
</dbReference>
<keyword evidence="10" id="KW-0472">Membrane</keyword>
<dbReference type="GO" id="GO:0007218">
    <property type="term" value="P:neuropeptide signaling pathway"/>
    <property type="evidence" value="ECO:0007669"/>
    <property type="project" value="UniProtKB-KW"/>
</dbReference>
<reference evidence="12" key="3">
    <citation type="submission" date="2025-09" db="UniProtKB">
        <authorList>
            <consortium name="Ensembl"/>
        </authorList>
    </citation>
    <scope>IDENTIFICATION</scope>
</reference>
<dbReference type="PROSITE" id="PS00861">
    <property type="entry name" value="GALANIN"/>
    <property type="match status" value="1"/>
</dbReference>
<evidence type="ECO:0000256" key="3">
    <source>
        <dbReference type="ARBA" id="ARBA00019079"/>
    </source>
</evidence>
<evidence type="ECO:0000313" key="13">
    <source>
        <dbReference type="Proteomes" id="UP000694556"/>
    </source>
</evidence>
<dbReference type="InterPro" id="IPR008174">
    <property type="entry name" value="Galanin"/>
</dbReference>
<feature type="domain" description="Galanin" evidence="11">
    <location>
        <begin position="181"/>
        <end position="193"/>
    </location>
</feature>
<dbReference type="Ensembl" id="ENSCMMT00000006062.1">
    <property type="protein sequence ID" value="ENSCMMP00000005469.1"/>
    <property type="gene ID" value="ENSCMMG00000003454.1"/>
</dbReference>
<evidence type="ECO:0000256" key="5">
    <source>
        <dbReference type="ARBA" id="ARBA00022685"/>
    </source>
</evidence>
<dbReference type="InterPro" id="IPR008175">
    <property type="entry name" value="Galanin_pre"/>
</dbReference>
<evidence type="ECO:0000256" key="10">
    <source>
        <dbReference type="SAM" id="Phobius"/>
    </source>
</evidence>
<evidence type="ECO:0000259" key="11">
    <source>
        <dbReference type="PROSITE" id="PS00861"/>
    </source>
</evidence>
<feature type="transmembrane region" description="Helical" evidence="10">
    <location>
        <begin position="155"/>
        <end position="176"/>
    </location>
</feature>
<accession>A0A8C3BF54</accession>
<evidence type="ECO:0000256" key="4">
    <source>
        <dbReference type="ARBA" id="ARBA00022525"/>
    </source>
</evidence>
<evidence type="ECO:0000256" key="1">
    <source>
        <dbReference type="ARBA" id="ARBA00004613"/>
    </source>
</evidence>
<dbReference type="GO" id="GO:0005184">
    <property type="term" value="F:neuropeptide hormone activity"/>
    <property type="evidence" value="ECO:0007669"/>
    <property type="project" value="TreeGrafter"/>
</dbReference>
<dbReference type="GO" id="GO:0031763">
    <property type="term" value="F:galanin receptor binding"/>
    <property type="evidence" value="ECO:0007669"/>
    <property type="project" value="TreeGrafter"/>
</dbReference>